<evidence type="ECO:0008006" key="12">
    <source>
        <dbReference type="Google" id="ProtNLM"/>
    </source>
</evidence>
<sequence>MFDEYSHRDKNIFYVDENIPGPTENTDEYKQLNENFNSQLIHHCECILKCCEGTCYCFKISGGLNYISFVDQATHKDTYLLNRNKINCNYPIIECNESCQCSSQCGNRLVQKGPLKFLYMQICKNELKGLGLFSSNHILRGMFICEYAGEVITKSQALRRHENNQAQGKMNYIFCLQEHINEEILQTFIDPSKFGNIGRYINHSCEPNCEIIPVRVNNPIPKLAIFSSTDIFPGTEITIDYGVSSLNNPIKTTVNIRKPCLCESTGSGSGTCQSLRGNCCNHLVEHKQTN</sequence>
<dbReference type="OrthoDB" id="308383at2759"/>
<keyword evidence="2" id="KW-0158">Chromosome</keyword>
<protein>
    <recommendedName>
        <fullName evidence="12">Histone-lysine N-methyltransferase SETMAR</fullName>
    </recommendedName>
</protein>
<dbReference type="InterPro" id="IPR007728">
    <property type="entry name" value="Pre-SET_dom"/>
</dbReference>
<evidence type="ECO:0000313" key="10">
    <source>
        <dbReference type="EMBL" id="CAH0722785.1"/>
    </source>
</evidence>
<evidence type="ECO:0000256" key="5">
    <source>
        <dbReference type="ARBA" id="ARBA00022691"/>
    </source>
</evidence>
<dbReference type="AlphaFoldDB" id="A0A8J9VMK6"/>
<dbReference type="PROSITE" id="PS50280">
    <property type="entry name" value="SET"/>
    <property type="match status" value="1"/>
</dbReference>
<evidence type="ECO:0000256" key="7">
    <source>
        <dbReference type="ARBA" id="ARBA00022833"/>
    </source>
</evidence>
<dbReference type="GO" id="GO:0042054">
    <property type="term" value="F:histone methyltransferase activity"/>
    <property type="evidence" value="ECO:0007669"/>
    <property type="project" value="InterPro"/>
</dbReference>
<keyword evidence="4" id="KW-0808">Transferase</keyword>
<dbReference type="InterPro" id="IPR001214">
    <property type="entry name" value="SET_dom"/>
</dbReference>
<dbReference type="PANTHER" id="PTHR46223:SF3">
    <property type="entry name" value="HISTONE-LYSINE N-METHYLTRANSFERASE SET-23"/>
    <property type="match status" value="1"/>
</dbReference>
<dbReference type="Gene3D" id="2.170.270.10">
    <property type="entry name" value="SET domain"/>
    <property type="match status" value="1"/>
</dbReference>
<dbReference type="InterPro" id="IPR046341">
    <property type="entry name" value="SET_dom_sf"/>
</dbReference>
<dbReference type="Pfam" id="PF00856">
    <property type="entry name" value="SET"/>
    <property type="match status" value="1"/>
</dbReference>
<dbReference type="GO" id="GO:0008757">
    <property type="term" value="F:S-adenosylmethionine-dependent methyltransferase activity"/>
    <property type="evidence" value="ECO:0007669"/>
    <property type="project" value="UniProtKB-ARBA"/>
</dbReference>
<reference evidence="10" key="1">
    <citation type="submission" date="2021-12" db="EMBL/GenBank/DDBJ databases">
        <authorList>
            <person name="Martin H S."/>
        </authorList>
    </citation>
    <scope>NUCLEOTIDE SEQUENCE</scope>
</reference>
<dbReference type="Proteomes" id="UP000838878">
    <property type="component" value="Chromosome 3"/>
</dbReference>
<comment type="subcellular location">
    <subcellularLocation>
        <location evidence="1">Chromosome</location>
    </subcellularLocation>
</comment>
<feature type="non-terminal residue" evidence="10">
    <location>
        <position position="290"/>
    </location>
</feature>
<dbReference type="GO" id="GO:0005634">
    <property type="term" value="C:nucleus"/>
    <property type="evidence" value="ECO:0007669"/>
    <property type="project" value="InterPro"/>
</dbReference>
<dbReference type="SMART" id="SM00317">
    <property type="entry name" value="SET"/>
    <property type="match status" value="1"/>
</dbReference>
<dbReference type="GO" id="GO:0032259">
    <property type="term" value="P:methylation"/>
    <property type="evidence" value="ECO:0007669"/>
    <property type="project" value="UniProtKB-KW"/>
</dbReference>
<evidence type="ECO:0000256" key="6">
    <source>
        <dbReference type="ARBA" id="ARBA00022723"/>
    </source>
</evidence>
<name>A0A8J9VMK6_9NEOP</name>
<keyword evidence="7" id="KW-0862">Zinc</keyword>
<accession>A0A8J9VMK6</accession>
<dbReference type="PANTHER" id="PTHR46223">
    <property type="entry name" value="HISTONE-LYSINE N-METHYLTRANSFERASE SUV39H"/>
    <property type="match status" value="1"/>
</dbReference>
<dbReference type="GO" id="GO:0005694">
    <property type="term" value="C:chromosome"/>
    <property type="evidence" value="ECO:0007669"/>
    <property type="project" value="UniProtKB-SubCell"/>
</dbReference>
<keyword evidence="11" id="KW-1185">Reference proteome</keyword>
<feature type="domain" description="SET" evidence="8">
    <location>
        <begin position="118"/>
        <end position="242"/>
    </location>
</feature>
<keyword evidence="6" id="KW-0479">Metal-binding</keyword>
<dbReference type="GO" id="GO:0008270">
    <property type="term" value="F:zinc ion binding"/>
    <property type="evidence" value="ECO:0007669"/>
    <property type="project" value="InterPro"/>
</dbReference>
<evidence type="ECO:0000256" key="4">
    <source>
        <dbReference type="ARBA" id="ARBA00022679"/>
    </source>
</evidence>
<keyword evidence="5" id="KW-0949">S-adenosyl-L-methionine</keyword>
<keyword evidence="3" id="KW-0489">Methyltransferase</keyword>
<dbReference type="EMBL" id="OV170223">
    <property type="protein sequence ID" value="CAH0722785.1"/>
    <property type="molecule type" value="Genomic_DNA"/>
</dbReference>
<dbReference type="GO" id="GO:0008170">
    <property type="term" value="F:N-methyltransferase activity"/>
    <property type="evidence" value="ECO:0007669"/>
    <property type="project" value="UniProtKB-ARBA"/>
</dbReference>
<gene>
    <name evidence="10" type="ORF">BINO364_LOCUS8677</name>
</gene>
<feature type="domain" description="Pre-SET" evidence="9">
    <location>
        <begin position="42"/>
        <end position="113"/>
    </location>
</feature>
<evidence type="ECO:0000256" key="1">
    <source>
        <dbReference type="ARBA" id="ARBA00004286"/>
    </source>
</evidence>
<evidence type="ECO:0000256" key="2">
    <source>
        <dbReference type="ARBA" id="ARBA00022454"/>
    </source>
</evidence>
<dbReference type="PROSITE" id="PS50867">
    <property type="entry name" value="PRE_SET"/>
    <property type="match status" value="1"/>
</dbReference>
<evidence type="ECO:0000259" key="9">
    <source>
        <dbReference type="PROSITE" id="PS50867"/>
    </source>
</evidence>
<evidence type="ECO:0000256" key="3">
    <source>
        <dbReference type="ARBA" id="ARBA00022603"/>
    </source>
</evidence>
<dbReference type="InterPro" id="IPR050973">
    <property type="entry name" value="H3K9_Histone-Lys_N-MTase"/>
</dbReference>
<evidence type="ECO:0000259" key="8">
    <source>
        <dbReference type="PROSITE" id="PS50280"/>
    </source>
</evidence>
<proteinExistence type="predicted"/>
<dbReference type="SUPFAM" id="SSF82199">
    <property type="entry name" value="SET domain"/>
    <property type="match status" value="1"/>
</dbReference>
<organism evidence="10 11">
    <name type="scientific">Brenthis ino</name>
    <name type="common">lesser marbled fritillary</name>
    <dbReference type="NCBI Taxonomy" id="405034"/>
    <lineage>
        <taxon>Eukaryota</taxon>
        <taxon>Metazoa</taxon>
        <taxon>Ecdysozoa</taxon>
        <taxon>Arthropoda</taxon>
        <taxon>Hexapoda</taxon>
        <taxon>Insecta</taxon>
        <taxon>Pterygota</taxon>
        <taxon>Neoptera</taxon>
        <taxon>Endopterygota</taxon>
        <taxon>Lepidoptera</taxon>
        <taxon>Glossata</taxon>
        <taxon>Ditrysia</taxon>
        <taxon>Papilionoidea</taxon>
        <taxon>Nymphalidae</taxon>
        <taxon>Heliconiinae</taxon>
        <taxon>Argynnini</taxon>
        <taxon>Brenthis</taxon>
    </lineage>
</organism>
<evidence type="ECO:0000313" key="11">
    <source>
        <dbReference type="Proteomes" id="UP000838878"/>
    </source>
</evidence>